<proteinExistence type="predicted"/>
<sequence>MISLIKLANEGKIEKTGAKPKLPIKVEGVSSETLDVYRIPLEYLYYNDKNGRISTGIAEYEGKINPVSDTVDSKYNDMVAEIIENSNKNALKRTQKSIEESGQQVYGWVLDDGRVIDGNRRLTALRNIHKKTGQTVYFEAVVLPFSYSNNSERVKVKQLELAIQMGIEERESYDPVDLAIDIYQTTAGEDPIMTLADYARDSRMRLTEVEKYYNGAVYIKKFLEFIGAPATSYEIIKESKSWSLFYEMGKVLKKEFGDDPEAQVKKNETMESYFGVILYQTHVGVVGNTARTHIRDYGRYIVSTADNKEFNEDVQDIVEDLSESIQDANVVNYADLTKVLIQEDDKISEFGENYNTHIRAAKNGESVEKFIKSIRDNVKVFQDLNERNGLSGNLYYNEVSTKQLKELQRYMRDLNIASKELFEKYGKEYQ</sequence>
<evidence type="ECO:0000313" key="2">
    <source>
        <dbReference type="Proteomes" id="UP000094723"/>
    </source>
</evidence>
<dbReference type="AlphaFoldDB" id="A0A1D7TR99"/>
<organism evidence="1 2">
    <name type="scientific">Ligilactobacillus salivarius</name>
    <dbReference type="NCBI Taxonomy" id="1624"/>
    <lineage>
        <taxon>Bacteria</taxon>
        <taxon>Bacillati</taxon>
        <taxon>Bacillota</taxon>
        <taxon>Bacilli</taxon>
        <taxon>Lactobacillales</taxon>
        <taxon>Lactobacillaceae</taxon>
        <taxon>Ligilactobacillus</taxon>
    </lineage>
</organism>
<protein>
    <submittedName>
        <fullName evidence="1">Uncharacterized protein</fullName>
    </submittedName>
</protein>
<dbReference type="Proteomes" id="UP000094723">
    <property type="component" value="Chromosome"/>
</dbReference>
<gene>
    <name evidence="1" type="ORF">BHF65_04400</name>
</gene>
<evidence type="ECO:0000313" key="1">
    <source>
        <dbReference type="EMBL" id="AOO73498.1"/>
    </source>
</evidence>
<name>A0A1D7TR99_9LACO</name>
<accession>A0A1D7TR99</accession>
<reference evidence="1 2" key="1">
    <citation type="submission" date="2016-09" db="EMBL/GenBank/DDBJ databases">
        <title>Complete Genome Sequence of Lactobacillus salivarius Jin.</title>
        <authorList>
            <person name="Jin N."/>
            <person name="Li C."/>
            <person name="Wang M."/>
            <person name="Ren D."/>
            <person name="Di Y."/>
            <person name="Pan R."/>
            <person name="Du S."/>
            <person name="Lu H."/>
            <person name="Li X."/>
            <person name="Tian M."/>
        </authorList>
    </citation>
    <scope>NUCLEOTIDE SEQUENCE [LARGE SCALE GENOMIC DNA]</scope>
    <source>
        <strain evidence="1 2">CICC 23174</strain>
    </source>
</reference>
<dbReference type="RefSeq" id="WP_069469060.1">
    <property type="nucleotide sequence ID" value="NZ_CP017107.1"/>
</dbReference>
<dbReference type="EMBL" id="CP017107">
    <property type="protein sequence ID" value="AOO73498.1"/>
    <property type="molecule type" value="Genomic_DNA"/>
</dbReference>